<dbReference type="Pfam" id="PF03703">
    <property type="entry name" value="bPH_2"/>
    <property type="match status" value="1"/>
</dbReference>
<dbReference type="InterPro" id="IPR005182">
    <property type="entry name" value="YdbS-like_PH"/>
</dbReference>
<evidence type="ECO:0000313" key="3">
    <source>
        <dbReference type="Proteomes" id="UP000617426"/>
    </source>
</evidence>
<dbReference type="Proteomes" id="UP000617426">
    <property type="component" value="Unassembled WGS sequence"/>
</dbReference>
<proteinExistence type="predicted"/>
<gene>
    <name evidence="2" type="ORF">HD592_002118</name>
</gene>
<dbReference type="AlphaFoldDB" id="A0A923E643"/>
<accession>A0A923E643</accession>
<keyword evidence="3" id="KW-1185">Reference proteome</keyword>
<dbReference type="EMBL" id="JACHMK010000001">
    <property type="protein sequence ID" value="MBB6335553.1"/>
    <property type="molecule type" value="Genomic_DNA"/>
</dbReference>
<comment type="caution">
    <text evidence="2">The sequence shown here is derived from an EMBL/GenBank/DDBJ whole genome shotgun (WGS) entry which is preliminary data.</text>
</comment>
<sequence>MITRHGILNRKGHDLPLSRISDIASDRDFVDRLFGAGTLTLQTSADDPLVLIDVPRVDMVQLELTNLLFHDVQGAVDADPE</sequence>
<name>A0A923E643_9ACTO</name>
<reference evidence="2" key="1">
    <citation type="submission" date="2020-08" db="EMBL/GenBank/DDBJ databases">
        <title>Sequencing the genomes of 1000 actinobacteria strains.</title>
        <authorList>
            <person name="Klenk H.-P."/>
        </authorList>
    </citation>
    <scope>NUCLEOTIDE SEQUENCE</scope>
    <source>
        <strain evidence="2">DSM 10695</strain>
    </source>
</reference>
<evidence type="ECO:0000259" key="1">
    <source>
        <dbReference type="Pfam" id="PF03703"/>
    </source>
</evidence>
<feature type="domain" description="YdbS-like PH" evidence="1">
    <location>
        <begin position="2"/>
        <end position="61"/>
    </location>
</feature>
<protein>
    <submittedName>
        <fullName evidence="2">Membrane protein YdbT with pleckstrin-like domain</fullName>
    </submittedName>
</protein>
<organism evidence="2 3">
    <name type="scientific">Schaalia hyovaginalis</name>
    <dbReference type="NCBI Taxonomy" id="29316"/>
    <lineage>
        <taxon>Bacteria</taxon>
        <taxon>Bacillati</taxon>
        <taxon>Actinomycetota</taxon>
        <taxon>Actinomycetes</taxon>
        <taxon>Actinomycetales</taxon>
        <taxon>Actinomycetaceae</taxon>
        <taxon>Schaalia</taxon>
    </lineage>
</organism>
<evidence type="ECO:0000313" key="2">
    <source>
        <dbReference type="EMBL" id="MBB6335553.1"/>
    </source>
</evidence>